<dbReference type="Pfam" id="PF17759">
    <property type="entry name" value="tRNA_synthFbeta"/>
    <property type="match status" value="1"/>
</dbReference>
<feature type="binding site" evidence="15">
    <location>
        <position position="461"/>
    </location>
    <ligand>
        <name>Mg(2+)</name>
        <dbReference type="ChEBI" id="CHEBI:18420"/>
        <note>shared with alpha subunit</note>
    </ligand>
</feature>
<dbReference type="SUPFAM" id="SSF55681">
    <property type="entry name" value="Class II aaRS and biotin synthetases"/>
    <property type="match status" value="1"/>
</dbReference>
<feature type="binding site" evidence="15">
    <location>
        <position position="455"/>
    </location>
    <ligand>
        <name>Mg(2+)</name>
        <dbReference type="ChEBI" id="CHEBI:18420"/>
        <note>shared with alpha subunit</note>
    </ligand>
</feature>
<evidence type="ECO:0000259" key="17">
    <source>
        <dbReference type="PROSITE" id="PS50886"/>
    </source>
</evidence>
<feature type="domain" description="FDX-ACB" evidence="18">
    <location>
        <begin position="710"/>
        <end position="803"/>
    </location>
</feature>
<evidence type="ECO:0000313" key="20">
    <source>
        <dbReference type="EMBL" id="TLX44226.1"/>
    </source>
</evidence>
<dbReference type="InterPro" id="IPR009061">
    <property type="entry name" value="DNA-bd_dom_put_sf"/>
</dbReference>
<dbReference type="SUPFAM" id="SSF54991">
    <property type="entry name" value="Anticodon-binding domain of PheRS"/>
    <property type="match status" value="1"/>
</dbReference>
<dbReference type="SUPFAM" id="SSF46955">
    <property type="entry name" value="Putative DNA-binding domain"/>
    <property type="match status" value="1"/>
</dbReference>
<evidence type="ECO:0000256" key="6">
    <source>
        <dbReference type="ARBA" id="ARBA00022598"/>
    </source>
</evidence>
<comment type="subunit">
    <text evidence="3 15">Tetramer of two alpha and two beta subunits.</text>
</comment>
<dbReference type="AlphaFoldDB" id="A0A6C1KU52"/>
<evidence type="ECO:0000256" key="2">
    <source>
        <dbReference type="ARBA" id="ARBA00008653"/>
    </source>
</evidence>
<evidence type="ECO:0000256" key="11">
    <source>
        <dbReference type="ARBA" id="ARBA00022884"/>
    </source>
</evidence>
<dbReference type="GO" id="GO:0009328">
    <property type="term" value="C:phenylalanine-tRNA ligase complex"/>
    <property type="evidence" value="ECO:0007669"/>
    <property type="project" value="TreeGrafter"/>
</dbReference>
<dbReference type="Proteomes" id="UP000305131">
    <property type="component" value="Unassembled WGS sequence"/>
</dbReference>
<evidence type="ECO:0000256" key="1">
    <source>
        <dbReference type="ARBA" id="ARBA00004496"/>
    </source>
</evidence>
<dbReference type="GO" id="GO:0004826">
    <property type="term" value="F:phenylalanine-tRNA ligase activity"/>
    <property type="evidence" value="ECO:0007669"/>
    <property type="project" value="UniProtKB-UniRule"/>
</dbReference>
<evidence type="ECO:0000256" key="15">
    <source>
        <dbReference type="HAMAP-Rule" id="MF_00283"/>
    </source>
</evidence>
<dbReference type="CDD" id="cd00769">
    <property type="entry name" value="PheRS_beta_core"/>
    <property type="match status" value="1"/>
</dbReference>
<keyword evidence="9 15" id="KW-0067">ATP-binding</keyword>
<dbReference type="NCBIfam" id="TIGR00472">
    <property type="entry name" value="pheT_bact"/>
    <property type="match status" value="1"/>
</dbReference>
<evidence type="ECO:0000259" key="18">
    <source>
        <dbReference type="PROSITE" id="PS51447"/>
    </source>
</evidence>
<dbReference type="SMART" id="SM00873">
    <property type="entry name" value="B3_4"/>
    <property type="match status" value="1"/>
</dbReference>
<dbReference type="InterPro" id="IPR005147">
    <property type="entry name" value="tRNA_synthase_B5-dom"/>
</dbReference>
<dbReference type="PROSITE" id="PS51483">
    <property type="entry name" value="B5"/>
    <property type="match status" value="1"/>
</dbReference>
<evidence type="ECO:0000256" key="7">
    <source>
        <dbReference type="ARBA" id="ARBA00022723"/>
    </source>
</evidence>
<evidence type="ECO:0000256" key="10">
    <source>
        <dbReference type="ARBA" id="ARBA00022842"/>
    </source>
</evidence>
<gene>
    <name evidence="15" type="primary">pheT</name>
    <name evidence="20" type="ORF">FBQ73_04330</name>
</gene>
<comment type="similarity">
    <text evidence="2 15">Belongs to the phenylalanyl-tRNA synthetase beta subunit family. Type 1 subfamily.</text>
</comment>
<dbReference type="FunFam" id="2.40.50.140:FF:000045">
    <property type="entry name" value="Phenylalanine--tRNA ligase beta subunit"/>
    <property type="match status" value="1"/>
</dbReference>
<evidence type="ECO:0000313" key="21">
    <source>
        <dbReference type="Proteomes" id="UP000305131"/>
    </source>
</evidence>
<dbReference type="Pfam" id="PF03484">
    <property type="entry name" value="B5"/>
    <property type="match status" value="1"/>
</dbReference>
<dbReference type="InterPro" id="IPR020825">
    <property type="entry name" value="Phe-tRNA_synthase-like_B3/B4"/>
</dbReference>
<dbReference type="FunFam" id="3.30.70.380:FF:000001">
    <property type="entry name" value="Phenylalanine--tRNA ligase beta subunit"/>
    <property type="match status" value="1"/>
</dbReference>
<proteinExistence type="inferred from homology"/>
<dbReference type="InterPro" id="IPR041616">
    <property type="entry name" value="PheRS_beta_core"/>
</dbReference>
<keyword evidence="8 15" id="KW-0547">Nucleotide-binding</keyword>
<dbReference type="InterPro" id="IPR004532">
    <property type="entry name" value="Phe-tRNA-ligase_IIc_bsu_bact"/>
</dbReference>
<reference evidence="20 21" key="1">
    <citation type="submission" date="2019-05" db="EMBL/GenBank/DDBJ databases">
        <authorList>
            <person name="Zhou X."/>
        </authorList>
    </citation>
    <scope>NUCLEOTIDE SEQUENCE [LARGE SCALE GENOMIC DNA]</scope>
    <source>
        <strain evidence="20 21">DSM 432</strain>
    </source>
</reference>
<evidence type="ECO:0000256" key="9">
    <source>
        <dbReference type="ARBA" id="ARBA00022840"/>
    </source>
</evidence>
<feature type="binding site" evidence="15">
    <location>
        <position position="464"/>
    </location>
    <ligand>
        <name>Mg(2+)</name>
        <dbReference type="ChEBI" id="CHEBI:18420"/>
        <note>shared with alpha subunit</note>
    </ligand>
</feature>
<dbReference type="OrthoDB" id="9805455at2"/>
<evidence type="ECO:0000256" key="16">
    <source>
        <dbReference type="PROSITE-ProRule" id="PRU00209"/>
    </source>
</evidence>
<keyword evidence="4 15" id="KW-0963">Cytoplasm</keyword>
<feature type="binding site" evidence="15">
    <location>
        <position position="465"/>
    </location>
    <ligand>
        <name>Mg(2+)</name>
        <dbReference type="ChEBI" id="CHEBI:18420"/>
        <note>shared with alpha subunit</note>
    </ligand>
</feature>
<evidence type="ECO:0000256" key="13">
    <source>
        <dbReference type="ARBA" id="ARBA00023146"/>
    </source>
</evidence>
<evidence type="ECO:0000256" key="5">
    <source>
        <dbReference type="ARBA" id="ARBA00022555"/>
    </source>
</evidence>
<dbReference type="CDD" id="cd02796">
    <property type="entry name" value="tRNA_bind_bactPheRS"/>
    <property type="match status" value="1"/>
</dbReference>
<dbReference type="SMART" id="SM00874">
    <property type="entry name" value="B5"/>
    <property type="match status" value="1"/>
</dbReference>
<evidence type="ECO:0000256" key="8">
    <source>
        <dbReference type="ARBA" id="ARBA00022741"/>
    </source>
</evidence>
<dbReference type="RefSeq" id="WP_138398291.1">
    <property type="nucleotide sequence ID" value="NZ_JBAFVI010000018.1"/>
</dbReference>
<dbReference type="InterPro" id="IPR033714">
    <property type="entry name" value="tRNA_bind_bactPheRS"/>
</dbReference>
<evidence type="ECO:0000256" key="12">
    <source>
        <dbReference type="ARBA" id="ARBA00022917"/>
    </source>
</evidence>
<dbReference type="HAMAP" id="MF_00283">
    <property type="entry name" value="Phe_tRNA_synth_beta1"/>
    <property type="match status" value="1"/>
</dbReference>
<feature type="domain" description="B5" evidence="19">
    <location>
        <begin position="402"/>
        <end position="477"/>
    </location>
</feature>
<keyword evidence="5 16" id="KW-0820">tRNA-binding</keyword>
<feature type="domain" description="TRNA-binding" evidence="17">
    <location>
        <begin position="39"/>
        <end position="149"/>
    </location>
</feature>
<dbReference type="PROSITE" id="PS51447">
    <property type="entry name" value="FDX_ACB"/>
    <property type="match status" value="1"/>
</dbReference>
<dbReference type="Gene3D" id="3.30.70.380">
    <property type="entry name" value="Ferrodoxin-fold anticodon-binding domain"/>
    <property type="match status" value="1"/>
</dbReference>
<dbReference type="InterPro" id="IPR002547">
    <property type="entry name" value="tRNA-bd_dom"/>
</dbReference>
<name>A0A6C1KU52_XANAU</name>
<accession>A0A6C1KU52</accession>
<keyword evidence="7 15" id="KW-0479">Metal-binding</keyword>
<dbReference type="Pfam" id="PF03147">
    <property type="entry name" value="FDX-ACB"/>
    <property type="match status" value="1"/>
</dbReference>
<dbReference type="Pfam" id="PF03483">
    <property type="entry name" value="B3_4"/>
    <property type="match status" value="1"/>
</dbReference>
<keyword evidence="13 15" id="KW-0030">Aminoacyl-tRNA synthetase</keyword>
<dbReference type="Gene3D" id="3.30.56.10">
    <property type="match status" value="2"/>
</dbReference>
<dbReference type="SMART" id="SM00896">
    <property type="entry name" value="FDX-ACB"/>
    <property type="match status" value="1"/>
</dbReference>
<dbReference type="SUPFAM" id="SSF50249">
    <property type="entry name" value="Nucleic acid-binding proteins"/>
    <property type="match status" value="1"/>
</dbReference>
<dbReference type="InterPro" id="IPR036690">
    <property type="entry name" value="Fdx_antiC-bd_sf"/>
</dbReference>
<dbReference type="InterPro" id="IPR012340">
    <property type="entry name" value="NA-bd_OB-fold"/>
</dbReference>
<dbReference type="Gene3D" id="2.40.50.140">
    <property type="entry name" value="Nucleic acid-binding proteins"/>
    <property type="match status" value="1"/>
</dbReference>
<comment type="subcellular location">
    <subcellularLocation>
        <location evidence="1 15">Cytoplasm</location>
    </subcellularLocation>
</comment>
<dbReference type="GO" id="GO:0000287">
    <property type="term" value="F:magnesium ion binding"/>
    <property type="evidence" value="ECO:0007669"/>
    <property type="project" value="UniProtKB-UniRule"/>
</dbReference>
<comment type="cofactor">
    <cofactor evidence="15">
        <name>Mg(2+)</name>
        <dbReference type="ChEBI" id="CHEBI:18420"/>
    </cofactor>
    <text evidence="15">Binds 2 magnesium ions per tetramer.</text>
</comment>
<dbReference type="GeneID" id="95772684"/>
<dbReference type="EMBL" id="VAUP01000012">
    <property type="protein sequence ID" value="TLX44226.1"/>
    <property type="molecule type" value="Genomic_DNA"/>
</dbReference>
<keyword evidence="11 16" id="KW-0694">RNA-binding</keyword>
<keyword evidence="12 15" id="KW-0648">Protein biosynthesis</keyword>
<keyword evidence="10 15" id="KW-0460">Magnesium</keyword>
<dbReference type="GO" id="GO:0006432">
    <property type="term" value="P:phenylalanyl-tRNA aminoacylation"/>
    <property type="evidence" value="ECO:0007669"/>
    <property type="project" value="UniProtKB-UniRule"/>
</dbReference>
<dbReference type="GO" id="GO:0000049">
    <property type="term" value="F:tRNA binding"/>
    <property type="evidence" value="ECO:0007669"/>
    <property type="project" value="UniProtKB-UniRule"/>
</dbReference>
<dbReference type="InterPro" id="IPR045864">
    <property type="entry name" value="aa-tRNA-synth_II/BPL/LPL"/>
</dbReference>
<dbReference type="InterPro" id="IPR005121">
    <property type="entry name" value="Fdx_antiC-bd"/>
</dbReference>
<keyword evidence="6 15" id="KW-0436">Ligase</keyword>
<dbReference type="Pfam" id="PF01588">
    <property type="entry name" value="tRNA_bind"/>
    <property type="match status" value="1"/>
</dbReference>
<dbReference type="EC" id="6.1.1.20" evidence="15"/>
<dbReference type="GO" id="GO:0005524">
    <property type="term" value="F:ATP binding"/>
    <property type="evidence" value="ECO:0007669"/>
    <property type="project" value="UniProtKB-UniRule"/>
</dbReference>
<dbReference type="Gene3D" id="3.30.930.10">
    <property type="entry name" value="Bira Bifunctional Protein, Domain 2"/>
    <property type="match status" value="1"/>
</dbReference>
<evidence type="ECO:0000256" key="4">
    <source>
        <dbReference type="ARBA" id="ARBA00022490"/>
    </source>
</evidence>
<dbReference type="InterPro" id="IPR005146">
    <property type="entry name" value="B3/B4_tRNA-bd"/>
</dbReference>
<organism evidence="20 21">
    <name type="scientific">Xanthobacter autotrophicus</name>
    <dbReference type="NCBI Taxonomy" id="280"/>
    <lineage>
        <taxon>Bacteria</taxon>
        <taxon>Pseudomonadati</taxon>
        <taxon>Pseudomonadota</taxon>
        <taxon>Alphaproteobacteria</taxon>
        <taxon>Hyphomicrobiales</taxon>
        <taxon>Xanthobacteraceae</taxon>
        <taxon>Xanthobacter</taxon>
    </lineage>
</organism>
<evidence type="ECO:0000259" key="19">
    <source>
        <dbReference type="PROSITE" id="PS51483"/>
    </source>
</evidence>
<dbReference type="PANTHER" id="PTHR10947:SF0">
    <property type="entry name" value="PHENYLALANINE--TRNA LIGASE BETA SUBUNIT"/>
    <property type="match status" value="1"/>
</dbReference>
<sequence>MKFTFSWLQDHLEPTASFDAIVERLSLIGLEVEGVEDKAKQLAPFVVGEVLTAEKHPNADKLKVCTVSIGKGEPVQVVCGAPNARAGLKTVFAAPGTVIPTSGLELKIGKIRDVESRGMLCSARELGLSEEHDGILELPEDATPGAPFAEVLGLNDPVVEIAVTPNRADCLGVAGVARDLAAAGLGELMAPKVKPVDGTFPAPLGVTLEFGETGSLCPAFALRVVKGVKNGPSPQWMQDRLRAIGLRPINALVDVTNFMTFDRNRPLHVFDLNKVKGNLVVRRGRPSETLLALDGKTYALDETMCVIADENGVESLAGIMGGEASGCDESTTDVVIESALWDAITIAQTGRKLGINSDARFRFERGVDPDFTVPGLELATHLIQEICGGEASEVVLAGAIPDTTRTIAFPLSEVKRLAGLEASEQEIRTVLEALGFAVSGAAPVLDVVPPSWRGDIEGKADLVEEVVRILGLDRVPATELPRGDDARKAVLTPLQLRSRKARRALAARGMVEAVTWSFVSQEAARTFGGGAAELALSNPIAAELSDMRPSLLPGLIKSAGTNAARGFADVALFEVGQIFLDDTPTGQRQAATGLRRGTAKPSGAGRHWSGTAGAVDVFDAKADAYAALAACGAPVANLQVTTDAPGWYHPGRSGTLRLGSNAMAHFGEIHPAVLEALDVSGPLVAFEIILDKIPEPKAKATRVKPNLDLSAFQAVKRDFAFVVGREVAAADILKAAQGADRKLVTAVNLFDVYEGKGIDPDKKSVAVEVTLQPRERTLTDKEIEEVAGRIVADVTKKTGATLRA</sequence>
<dbReference type="Gene3D" id="3.50.40.10">
    <property type="entry name" value="Phenylalanyl-trna Synthetase, Chain B, domain 3"/>
    <property type="match status" value="1"/>
</dbReference>
<evidence type="ECO:0000256" key="14">
    <source>
        <dbReference type="ARBA" id="ARBA00049255"/>
    </source>
</evidence>
<dbReference type="PROSITE" id="PS50886">
    <property type="entry name" value="TRBD"/>
    <property type="match status" value="1"/>
</dbReference>
<protein>
    <recommendedName>
        <fullName evidence="15">Phenylalanine--tRNA ligase beta subunit</fullName>
        <ecNumber evidence="15">6.1.1.20</ecNumber>
    </recommendedName>
    <alternativeName>
        <fullName evidence="15">Phenylalanyl-tRNA synthetase beta subunit</fullName>
        <shortName evidence="15">PheRS</shortName>
    </alternativeName>
</protein>
<comment type="caution">
    <text evidence="20">The sequence shown here is derived from an EMBL/GenBank/DDBJ whole genome shotgun (WGS) entry which is preliminary data.</text>
</comment>
<dbReference type="SUPFAM" id="SSF56037">
    <property type="entry name" value="PheT/TilS domain"/>
    <property type="match status" value="1"/>
</dbReference>
<dbReference type="NCBIfam" id="NF045760">
    <property type="entry name" value="YtpR"/>
    <property type="match status" value="1"/>
</dbReference>
<dbReference type="InterPro" id="IPR045060">
    <property type="entry name" value="Phe-tRNA-ligase_IIc_bsu"/>
</dbReference>
<comment type="catalytic activity">
    <reaction evidence="14 15">
        <text>tRNA(Phe) + L-phenylalanine + ATP = L-phenylalanyl-tRNA(Phe) + AMP + diphosphate + H(+)</text>
        <dbReference type="Rhea" id="RHEA:19413"/>
        <dbReference type="Rhea" id="RHEA-COMP:9668"/>
        <dbReference type="Rhea" id="RHEA-COMP:9699"/>
        <dbReference type="ChEBI" id="CHEBI:15378"/>
        <dbReference type="ChEBI" id="CHEBI:30616"/>
        <dbReference type="ChEBI" id="CHEBI:33019"/>
        <dbReference type="ChEBI" id="CHEBI:58095"/>
        <dbReference type="ChEBI" id="CHEBI:78442"/>
        <dbReference type="ChEBI" id="CHEBI:78531"/>
        <dbReference type="ChEBI" id="CHEBI:456215"/>
        <dbReference type="EC" id="6.1.1.20"/>
    </reaction>
</comment>
<dbReference type="PANTHER" id="PTHR10947">
    <property type="entry name" value="PHENYLALANYL-TRNA SYNTHETASE BETA CHAIN AND LEUCINE-RICH REPEAT-CONTAINING PROTEIN 47"/>
    <property type="match status" value="1"/>
</dbReference>
<evidence type="ECO:0000256" key="3">
    <source>
        <dbReference type="ARBA" id="ARBA00011209"/>
    </source>
</evidence>